<keyword evidence="2 5" id="KW-0150">Chloroplast</keyword>
<gene>
    <name evidence="5" type="primary">ycf1</name>
    <name evidence="2" type="synonym">TIC214</name>
</gene>
<comment type="subcellular location">
    <subcellularLocation>
        <location evidence="1">Membrane</location>
        <topology evidence="1">Multi-pass membrane protein</topology>
    </subcellularLocation>
    <subcellularLocation>
        <location evidence="2">Plastid</location>
        <location evidence="2">Chloroplast inner membrane</location>
    </subcellularLocation>
</comment>
<reference evidence="5" key="1">
    <citation type="submission" date="2019-07" db="EMBL/GenBank/DDBJ databases">
        <title>Complete Plastome sequences is an effective next generation DNA barcodes in Calligonum (Polygonaceae).</title>
        <authorList>
            <person name="Song F."/>
        </authorList>
    </citation>
    <scope>NUCLEOTIDE SEQUENCE</scope>
</reference>
<evidence type="ECO:0000313" key="5">
    <source>
        <dbReference type="EMBL" id="QKS33103.1"/>
    </source>
</evidence>
<dbReference type="PANTHER" id="PTHR33163">
    <property type="entry name" value="PROTEIN TIC 214-RELATED"/>
    <property type="match status" value="1"/>
</dbReference>
<proteinExistence type="inferred from homology"/>
<keyword evidence="2" id="KW-0653">Protein transport</keyword>
<keyword evidence="3" id="KW-0175">Coiled coil</keyword>
<evidence type="ECO:0000256" key="2">
    <source>
        <dbReference type="RuleBase" id="RU364085"/>
    </source>
</evidence>
<comment type="similarity">
    <text evidence="2">Belongs to the TIC214 family.</text>
</comment>
<dbReference type="Pfam" id="PF05758">
    <property type="entry name" value="Ycf1"/>
    <property type="match status" value="2"/>
</dbReference>
<dbReference type="GeneID" id="55764981"/>
<protein>
    <recommendedName>
        <fullName evidence="2">Protein TIC 214</fullName>
    </recommendedName>
    <alternativeName>
        <fullName evidence="2">Translocon at the inner envelope membrane of chloroplasts 214</fullName>
    </alternativeName>
</protein>
<evidence type="ECO:0000256" key="1">
    <source>
        <dbReference type="ARBA" id="ARBA00004141"/>
    </source>
</evidence>
<accession>A0A7D4VBL2</accession>
<sequence>MIFFLLGNLCMKIVNSVVVVGLYYGFLTTLSIGPSYLVLLRTLVMEEGEEGTEKKVAATTGFIMGQLMMFISIYYTPLHLALGRPHTITFLALPYLLFNFFWSNHFDYGSTTRNSMRNLSIQCVFLNNLIFQLFNHFVLPSSMLARLVNIYMFRCNNKMLFVTSSFVGWLIGHILFMKCVGLVLVWIRQNFSIRSIIRSNTYLLNVLIRAINVPIRSNKYLNGIIRSKKYKYSVSELKYLVSELKYFVLDLIDSMDRIFSILLFISCVYSLGRMPSPILSRKLQETSQMTERDVEIETTFETKGTKQEQEGFTEEDPSPSLFSEEREDPDKIDETERIRVNGKDKTKDEFHFHLKEEDKDLFWFEKPPVSLLFDYKRWNRPLRYIKNYRFEHAVRNEMSQYFFYTCQSDGKRRISFTYPSSLSAFFEMLRQKMYFSFFTTKKFVCDELDKFFYDELHNYYCWIYTNEKKWRSLRNEFRDRIEALDRGSPYLDVLEKKTRLCNHKTKEEYLPKIYDPLLNGSYRGIIKKFYLPSILNETAVKNSIETNFLNKLNKVHSILLFKGKELNVHNFEELYQKLEGKIATLEEKLVQKLDQKLEEKLEEKLGQKIYTLDQKALARELSLLIDEFAKESTSNWKRISLFPEQRRIDSEDPEKVLKFLIERVIIDPIIQTICDTAIIPPMEKTTRKKSIGINKKVPRWSYRLFSEVEQLGKTATTEEGEEWIVDHQIRSRKAKRMVLFTQGPENAAPTMTKPNELEEVDMIDYPYEADFRRDIITGSMRVQRRKTLTGKMFPLYPYSPLFFDRVGFSWDVLFEPFILSVIEISDLIQDIFRKGIKGSVAKRIKRLKKQKKMYMEENKSYEEIQKEVNEMEKGRDGQTEMERIERTREKIADLYDILIYAHGIRALILLIQSRLRQSIVLPSLILAKNIVRFLLRQEPEWGQDIREMNREVYVICTYNGMPVLKPGRNGIFPPNWATEGIQIMIRFPFRLKPWHRSKIRPSRRDPNPKQESPAAFLTIWGLETDRPFGSPLVGLGILFCYYFGPPLKKLQKAILKWSFRVLKSFKERKKLLFLKVQKEPKKWREDSSEIKKDSIINNQIIHESSIQTRSMDWTNYSLTEIKMKDLTDRTSTIRNQIERITKDKKNGFRTLKINISPNKTSYGAQKLASLKNLFQILKRRNDRLIRKSHYFFKWIVERIYTDILLESFPYIINRLTNSLYRPMIIIKLFRKLKKKSFFDTKEKKIIERISTIQKKLSPSRIRHKIQTKSEVSFKLSLVSQAYVFYKLSQTQVINLYKLGSVLQYDGASLFLKNEIKDYFRRQGIISSELKHKKLQNSGMNQWKNWLKSHYPYDLSELKWSKLVPQKWRNRVNQHCRVENPNLIKRDSSEREEKVSLLLNKNDHFQKLYRYDLLAYQSIYYEDKKDSYNYNIHKPKFVDMGGSIPITHFIRKDYFMYIKNPDRKFCDTKGLFYLKINKDKEINPSKGFFSFFDWMGMSEERLNRPVSKPIPWLFPQFELFFNVYKMKPGFIPIHSLIFHFNEDVSEDVSQNKNLTKNQPQSIWTWEIDLDAFMKGSFALQLKWLLSPLTIELFDYALSVLEWEKESRMTTKFGFGFIKKEEFTLDPMLIRDLNLSKILKEGIFIIEPVRIPVKHNVELIMYQTIRISLVHEIKQKNNQKRYRENMDKNHFEESIARHQMMTKNRNKNHYDLLVPENIFSSRRRRELRILSCFNSRNSNCVDKNAVFCNGNKVKTCGQFLDESKDLDREKMKLMKFFLWPNYRLEDLACMNRYWFDTNNGSRFSMLRIHMYPRLKID</sequence>
<dbReference type="RefSeq" id="YP_009871431.1">
    <property type="nucleotide sequence ID" value="NC_049140.1"/>
</dbReference>
<dbReference type="PANTHER" id="PTHR33163:SF40">
    <property type="entry name" value="PROTEIN TIC 214"/>
    <property type="match status" value="1"/>
</dbReference>
<keyword evidence="2" id="KW-1133">Transmembrane helix</keyword>
<keyword evidence="2 5" id="KW-0934">Plastid</keyword>
<dbReference type="RefSeq" id="YP_009871419.1">
    <property type="nucleotide sequence ID" value="NC_049140.1"/>
</dbReference>
<evidence type="ECO:0000256" key="4">
    <source>
        <dbReference type="SAM" id="MobiDB-lite"/>
    </source>
</evidence>
<feature type="coiled-coil region" evidence="3">
    <location>
        <begin position="844"/>
        <end position="874"/>
    </location>
</feature>
<comment type="subunit">
    <text evidence="2">Part of the Tic complex.</text>
</comment>
<dbReference type="EMBL" id="MN202599">
    <property type="protein sequence ID" value="QKS33115.1"/>
    <property type="molecule type" value="Genomic_DNA"/>
</dbReference>
<feature type="transmembrane region" description="Helical" evidence="2">
    <location>
        <begin position="87"/>
        <end position="106"/>
    </location>
</feature>
<name>A0A7D4VBL2_9CARY</name>
<evidence type="ECO:0000256" key="3">
    <source>
        <dbReference type="SAM" id="Coils"/>
    </source>
</evidence>
<geneLocation type="chloroplast" evidence="5"/>
<feature type="transmembrane region" description="Helical" evidence="2">
    <location>
        <begin position="118"/>
        <end position="139"/>
    </location>
</feature>
<feature type="transmembrane region" description="Helical" evidence="2">
    <location>
        <begin position="20"/>
        <end position="44"/>
    </location>
</feature>
<feature type="transmembrane region" description="Helical" evidence="2">
    <location>
        <begin position="159"/>
        <end position="187"/>
    </location>
</feature>
<dbReference type="EMBL" id="MN202599">
    <property type="protein sequence ID" value="QKS33103.1"/>
    <property type="molecule type" value="Genomic_DNA"/>
</dbReference>
<dbReference type="GeneID" id="55764994"/>
<feature type="transmembrane region" description="Helical" evidence="2">
    <location>
        <begin position="254"/>
        <end position="272"/>
    </location>
</feature>
<dbReference type="GO" id="GO:0015031">
    <property type="term" value="P:protein transport"/>
    <property type="evidence" value="ECO:0007669"/>
    <property type="project" value="UniProtKB-KW"/>
</dbReference>
<keyword evidence="2" id="KW-0812">Transmembrane</keyword>
<feature type="coiled-coil region" evidence="3">
    <location>
        <begin position="568"/>
        <end position="603"/>
    </location>
</feature>
<organism evidence="5">
    <name type="scientific">Calligonum arborescens</name>
    <dbReference type="NCBI Taxonomy" id="467326"/>
    <lineage>
        <taxon>Eukaryota</taxon>
        <taxon>Viridiplantae</taxon>
        <taxon>Streptophyta</taxon>
        <taxon>Embryophyta</taxon>
        <taxon>Tracheophyta</taxon>
        <taxon>Spermatophyta</taxon>
        <taxon>Magnoliopsida</taxon>
        <taxon>eudicotyledons</taxon>
        <taxon>Gunneridae</taxon>
        <taxon>Pentapetalae</taxon>
        <taxon>Caryophyllales</taxon>
        <taxon>Polygonaceae</taxon>
        <taxon>Polygonoideae</taxon>
        <taxon>Calligoneae</taxon>
        <taxon>Calligonum</taxon>
    </lineage>
</organism>
<keyword evidence="2" id="KW-0472">Membrane</keyword>
<keyword evidence="2" id="KW-1001">Plastid inner membrane</keyword>
<feature type="region of interest" description="Disordered" evidence="4">
    <location>
        <begin position="297"/>
        <end position="334"/>
    </location>
</feature>
<dbReference type="GO" id="GO:0009706">
    <property type="term" value="C:chloroplast inner membrane"/>
    <property type="evidence" value="ECO:0007669"/>
    <property type="project" value="UniProtKB-SubCell"/>
</dbReference>
<comment type="function">
    <text evidence="2">Involved in protein precursor import into chloroplasts. May be part of an intermediate translocation complex acting as a protein-conducting channel at the inner envelope.</text>
</comment>
<keyword evidence="2" id="KW-0813">Transport</keyword>
<dbReference type="InterPro" id="IPR008896">
    <property type="entry name" value="TIC214"/>
</dbReference>